<comment type="caution">
    <text evidence="7">The sequence shown here is derived from an EMBL/GenBank/DDBJ whole genome shotgun (WGS) entry which is preliminary data.</text>
</comment>
<feature type="transmembrane region" description="Helical" evidence="6">
    <location>
        <begin position="48"/>
        <end position="67"/>
    </location>
</feature>
<accession>A0ABT2FWE5</accession>
<feature type="transmembrane region" description="Helical" evidence="6">
    <location>
        <begin position="122"/>
        <end position="143"/>
    </location>
</feature>
<organism evidence="7 8">
    <name type="scientific">Corynebacterium lemuris</name>
    <dbReference type="NCBI Taxonomy" id="1859292"/>
    <lineage>
        <taxon>Bacteria</taxon>
        <taxon>Bacillati</taxon>
        <taxon>Actinomycetota</taxon>
        <taxon>Actinomycetes</taxon>
        <taxon>Mycobacteriales</taxon>
        <taxon>Corynebacteriaceae</taxon>
        <taxon>Corynebacterium</taxon>
    </lineage>
</organism>
<proteinExistence type="predicted"/>
<keyword evidence="5 6" id="KW-0472">Membrane</keyword>
<keyword evidence="2" id="KW-1003">Cell membrane</keyword>
<dbReference type="Pfam" id="PF09678">
    <property type="entry name" value="Caa3_CtaG"/>
    <property type="match status" value="1"/>
</dbReference>
<sequence>MHHGDVTGSPGDSWLLFDLVCLLLLLASASAYGIGVRRTRGGWPWWRSALWLTGLAGVAVALVGPLGQAARTGFTAHMAGHLLLGMIGPLLLVLAAPISLALRTLPVAGARRLSRVLRSRPVRVVSHPVVAALFNAGGLWLLYTTDLFHLMHSSVWIHALIHVHVLVVGVVFTASIISPDPLAHRASLRMRAGVLVVFIAAHSILGKWLYAHPPHGVAAGDAQLGAQLMYYGGDVVDVLLLVLLFLGWYPVGSTPARPVLLRAFPRS</sequence>
<feature type="transmembrane region" description="Helical" evidence="6">
    <location>
        <begin position="230"/>
        <end position="251"/>
    </location>
</feature>
<dbReference type="RefSeq" id="WP_259427613.1">
    <property type="nucleotide sequence ID" value="NZ_JANWTC010000004.1"/>
</dbReference>
<evidence type="ECO:0000256" key="6">
    <source>
        <dbReference type="SAM" id="Phobius"/>
    </source>
</evidence>
<keyword evidence="3 6" id="KW-0812">Transmembrane</keyword>
<evidence type="ECO:0000313" key="7">
    <source>
        <dbReference type="EMBL" id="MCS5479563.1"/>
    </source>
</evidence>
<evidence type="ECO:0000256" key="3">
    <source>
        <dbReference type="ARBA" id="ARBA00022692"/>
    </source>
</evidence>
<comment type="subcellular location">
    <subcellularLocation>
        <location evidence="1">Cell membrane</location>
        <topology evidence="1">Multi-pass membrane protein</topology>
    </subcellularLocation>
</comment>
<evidence type="ECO:0000256" key="1">
    <source>
        <dbReference type="ARBA" id="ARBA00004651"/>
    </source>
</evidence>
<dbReference type="Proteomes" id="UP001205965">
    <property type="component" value="Unassembled WGS sequence"/>
</dbReference>
<reference evidence="7 8" key="1">
    <citation type="submission" date="2022-08" db="EMBL/GenBank/DDBJ databases">
        <title>YIM 101645 draft genome.</title>
        <authorList>
            <person name="Chen X."/>
        </authorList>
    </citation>
    <scope>NUCLEOTIDE SEQUENCE [LARGE SCALE GENOMIC DNA]</scope>
    <source>
        <strain evidence="7 8">YIM 101645</strain>
    </source>
</reference>
<evidence type="ECO:0000256" key="4">
    <source>
        <dbReference type="ARBA" id="ARBA00022989"/>
    </source>
</evidence>
<feature type="transmembrane region" description="Helical" evidence="6">
    <location>
        <begin position="155"/>
        <end position="178"/>
    </location>
</feature>
<dbReference type="EMBL" id="JANWTC010000004">
    <property type="protein sequence ID" value="MCS5479563.1"/>
    <property type="molecule type" value="Genomic_DNA"/>
</dbReference>
<dbReference type="InterPro" id="IPR019108">
    <property type="entry name" value="Caa3_assmbl_CtaG-rel"/>
</dbReference>
<evidence type="ECO:0000256" key="2">
    <source>
        <dbReference type="ARBA" id="ARBA00022475"/>
    </source>
</evidence>
<feature type="transmembrane region" description="Helical" evidence="6">
    <location>
        <begin position="79"/>
        <end position="102"/>
    </location>
</feature>
<name>A0ABT2FWE5_9CORY</name>
<feature type="transmembrane region" description="Helical" evidence="6">
    <location>
        <begin position="190"/>
        <end position="210"/>
    </location>
</feature>
<keyword evidence="4 6" id="KW-1133">Transmembrane helix</keyword>
<protein>
    <submittedName>
        <fullName evidence="7">Cytochrome c oxidase assembly protein</fullName>
    </submittedName>
</protein>
<evidence type="ECO:0000256" key="5">
    <source>
        <dbReference type="ARBA" id="ARBA00023136"/>
    </source>
</evidence>
<gene>
    <name evidence="7" type="ORF">NYP18_07820</name>
</gene>
<evidence type="ECO:0000313" key="8">
    <source>
        <dbReference type="Proteomes" id="UP001205965"/>
    </source>
</evidence>
<feature type="transmembrane region" description="Helical" evidence="6">
    <location>
        <begin position="14"/>
        <end position="36"/>
    </location>
</feature>
<keyword evidence="8" id="KW-1185">Reference proteome</keyword>